<feature type="region of interest" description="Disordered" evidence="2">
    <location>
        <begin position="124"/>
        <end position="143"/>
    </location>
</feature>
<dbReference type="PANTHER" id="PTHR15954:SF4">
    <property type="entry name" value="VACUOLAR PROTEIN SORTING-ASSOCIATED PROTEIN 51 HOMOLOG"/>
    <property type="match status" value="1"/>
</dbReference>
<gene>
    <name evidence="3" type="ORF">ACHAWU_001009</name>
</gene>
<dbReference type="Pfam" id="PF08700">
    <property type="entry name" value="VPS51_Exo84_N"/>
    <property type="match status" value="1"/>
</dbReference>
<comment type="caution">
    <text evidence="3">The sequence shown here is derived from an EMBL/GenBank/DDBJ whole genome shotgun (WGS) entry which is preliminary data.</text>
</comment>
<dbReference type="InterPro" id="IPR014812">
    <property type="entry name" value="Vps51"/>
</dbReference>
<feature type="region of interest" description="Disordered" evidence="2">
    <location>
        <begin position="1"/>
        <end position="40"/>
    </location>
</feature>
<evidence type="ECO:0008006" key="5">
    <source>
        <dbReference type="Google" id="ProtNLM"/>
    </source>
</evidence>
<protein>
    <recommendedName>
        <fullName evidence="5">Vacuolar protein sorting-associated protein 51 homolog</fullName>
    </recommendedName>
</protein>
<evidence type="ECO:0000256" key="1">
    <source>
        <dbReference type="ARBA" id="ARBA00006080"/>
    </source>
</evidence>
<comment type="similarity">
    <text evidence="1">Belongs to the VPS51 family.</text>
</comment>
<feature type="compositionally biased region" description="Acidic residues" evidence="2">
    <location>
        <begin position="64"/>
        <end position="88"/>
    </location>
</feature>
<feature type="compositionally biased region" description="Basic and acidic residues" evidence="2">
    <location>
        <begin position="623"/>
        <end position="639"/>
    </location>
</feature>
<dbReference type="Proteomes" id="UP001530293">
    <property type="component" value="Unassembled WGS sequence"/>
</dbReference>
<evidence type="ECO:0000313" key="4">
    <source>
        <dbReference type="Proteomes" id="UP001530293"/>
    </source>
</evidence>
<accession>A0ABD3MKZ9</accession>
<dbReference type="EMBL" id="JALLBG020000130">
    <property type="protein sequence ID" value="KAL3762862.1"/>
    <property type="molecule type" value="Genomic_DNA"/>
</dbReference>
<evidence type="ECO:0000256" key="2">
    <source>
        <dbReference type="SAM" id="MobiDB-lite"/>
    </source>
</evidence>
<keyword evidence="4" id="KW-1185">Reference proteome</keyword>
<proteinExistence type="inferred from homology"/>
<reference evidence="3 4" key="1">
    <citation type="submission" date="2024-10" db="EMBL/GenBank/DDBJ databases">
        <title>Updated reference genomes for cyclostephanoid diatoms.</title>
        <authorList>
            <person name="Roberts W.R."/>
            <person name="Alverson A.J."/>
        </authorList>
    </citation>
    <scope>NUCLEOTIDE SEQUENCE [LARGE SCALE GENOMIC DNA]</scope>
    <source>
        <strain evidence="3 4">AJA232-27</strain>
    </source>
</reference>
<name>A0ABD3MKZ9_9STRA</name>
<organism evidence="3 4">
    <name type="scientific">Discostella pseudostelligera</name>
    <dbReference type="NCBI Taxonomy" id="259834"/>
    <lineage>
        <taxon>Eukaryota</taxon>
        <taxon>Sar</taxon>
        <taxon>Stramenopiles</taxon>
        <taxon>Ochrophyta</taxon>
        <taxon>Bacillariophyta</taxon>
        <taxon>Coscinodiscophyceae</taxon>
        <taxon>Thalassiosirophycidae</taxon>
        <taxon>Stephanodiscales</taxon>
        <taxon>Stephanodiscaceae</taxon>
        <taxon>Discostella</taxon>
    </lineage>
</organism>
<evidence type="ECO:0000313" key="3">
    <source>
        <dbReference type="EMBL" id="KAL3762862.1"/>
    </source>
</evidence>
<sequence>MTDDDDDSSFNSHSTASSDDDFLTSGGKGGSGTQQDREALVRKKLLESFYGASSSIATPGAGAGDDEDEADGDGDASDGNDVDAEYNELDGTVDANDVENSTKAAKNKTCDAKMLQPSSTSKRIVLASTSQQQQPKSRVLSPSQIPLPYTATKFDLDSPNFNPKSHALSHIAHSTTQTLLETNERLALDIRTLDSTMQTLVYENYSKFIDATDAIKSIGTNVSSVSCDQQHGLDRLVLGMERIQAASTRSEELLRHSRDAVAEKIRIQRLLTRLDALLSLPQTLRTYIRQEKYSMAVQSHMNATEILGKHSAGFESLRSIELECGSILTKLVSDLKGKLLRWSGDSSGGVDDDTDENGDSTGRVSYGSALDDDVASRPKSIGEIFECARTLIMLLPTPFSPGLERRQCQSLTLAACGLFLSDRLVVGGATSATSAASTDLPSTLAAHQNADKQGLEGIASEIPLTFLDGILESTTLFGVSFQGSSTSAAENDDVGRGLLGEFVSTNFDKFMCHVRALLIQRSDSSSSSSSRDEEEESKDDANFLQLSIALSHLLRSVRGLASGLALPEVGIDVSLSSAIVDQTVELAEMLVTRRIAMKFHELRAVVITECLSPLVKVVVAGGHGERSTKSSKEPGEHDTPQSSSLVEIVQLASVALSDGLQMADDFIRATLQRSQAAGATSLGATAPVDLSVIKLAVQKSAKLFGVWLASALEMLVGCEGSQDDKLLLEILDEESEEEKKGHQAKKIIIPQLESQEGIGAGTWSVGSFGNSLFYSRGDSSVKASVKKDETFNFLSHLLVQLDKDASDLAYSNFLLAICEMCRLAERSMTNTLNQSIQSAMDDARVAESAKKLFGDTINVHRKGKDGLDSDQILPQRFKLAASRALAMYIINRGAYAASELCSDMFLMSDARDPYAIPSSPRDCCIKVFEIVKASCEDCISIVGGDLFVAPVSSFPEEFEYVNVFGNRLVGGGSATGGTSSGLQLDVERMFIEKSKMYPHSLDQLEFTRNSVVSGILRVSLFAFLECVRSSVFSSLGYRQMKVDAVFLRYIIPHFVKDEFGTSDQNACSCLFNTIDDIMLKAGQRCFDHEVTNDDEYYDVEKDEIFTPYQLVQRFCEAEEGCVMNKVAFSSFK</sequence>
<dbReference type="AlphaFoldDB" id="A0ABD3MKZ9"/>
<feature type="region of interest" description="Disordered" evidence="2">
    <location>
        <begin position="623"/>
        <end position="643"/>
    </location>
</feature>
<dbReference type="PANTHER" id="PTHR15954">
    <property type="entry name" value="VACUOLAR PROTEIN SORTING-ASSOCIATED PROTEIN 51 HOMOLOG"/>
    <property type="match status" value="1"/>
</dbReference>
<feature type="region of interest" description="Disordered" evidence="2">
    <location>
        <begin position="345"/>
        <end position="366"/>
    </location>
</feature>
<feature type="region of interest" description="Disordered" evidence="2">
    <location>
        <begin position="53"/>
        <end position="116"/>
    </location>
</feature>